<dbReference type="EMBL" id="JAINUF010000015">
    <property type="protein sequence ID" value="KAJ8341538.1"/>
    <property type="molecule type" value="Genomic_DNA"/>
</dbReference>
<keyword evidence="3" id="KW-1185">Reference proteome</keyword>
<protein>
    <submittedName>
        <fullName evidence="2">Uncharacterized protein</fullName>
    </submittedName>
</protein>
<dbReference type="Proteomes" id="UP001152622">
    <property type="component" value="Chromosome 15"/>
</dbReference>
<gene>
    <name evidence="2" type="ORF">SKAU_G00338290</name>
</gene>
<feature type="region of interest" description="Disordered" evidence="1">
    <location>
        <begin position="107"/>
        <end position="133"/>
    </location>
</feature>
<organism evidence="2 3">
    <name type="scientific">Synaphobranchus kaupii</name>
    <name type="common">Kaup's arrowtooth eel</name>
    <dbReference type="NCBI Taxonomy" id="118154"/>
    <lineage>
        <taxon>Eukaryota</taxon>
        <taxon>Metazoa</taxon>
        <taxon>Chordata</taxon>
        <taxon>Craniata</taxon>
        <taxon>Vertebrata</taxon>
        <taxon>Euteleostomi</taxon>
        <taxon>Actinopterygii</taxon>
        <taxon>Neopterygii</taxon>
        <taxon>Teleostei</taxon>
        <taxon>Anguilliformes</taxon>
        <taxon>Synaphobranchidae</taxon>
        <taxon>Synaphobranchus</taxon>
    </lineage>
</organism>
<feature type="region of interest" description="Disordered" evidence="1">
    <location>
        <begin position="148"/>
        <end position="212"/>
    </location>
</feature>
<accession>A0A9Q1EMJ0</accession>
<evidence type="ECO:0000256" key="1">
    <source>
        <dbReference type="SAM" id="MobiDB-lite"/>
    </source>
</evidence>
<sequence>MFVQRPGSSRDGFKGLERSHPPAFPTWLQLWSRLAADQRPVSRCGSGDASCCVKEISIQGQRVVQLKRVKRYILARLAWFGRKICLYLSVKRGEVPLHWRLSTAGVPPGTFDRQRPGRRPGTRGTTTDPFCGTSCSIPRPVPLLSYSLSSQKGHVSPTHSRSTQLCADGVGTPSTHCPNAGGSRSPNIYSPSQTQHFNKAKRTKLGPQNRNH</sequence>
<evidence type="ECO:0000313" key="3">
    <source>
        <dbReference type="Proteomes" id="UP001152622"/>
    </source>
</evidence>
<feature type="compositionally biased region" description="Polar residues" evidence="1">
    <location>
        <begin position="148"/>
        <end position="165"/>
    </location>
</feature>
<evidence type="ECO:0000313" key="2">
    <source>
        <dbReference type="EMBL" id="KAJ8341538.1"/>
    </source>
</evidence>
<comment type="caution">
    <text evidence="2">The sequence shown here is derived from an EMBL/GenBank/DDBJ whole genome shotgun (WGS) entry which is preliminary data.</text>
</comment>
<feature type="compositionally biased region" description="Polar residues" evidence="1">
    <location>
        <begin position="172"/>
        <end position="197"/>
    </location>
</feature>
<dbReference type="AlphaFoldDB" id="A0A9Q1EMJ0"/>
<proteinExistence type="predicted"/>
<name>A0A9Q1EMJ0_SYNKA</name>
<reference evidence="2" key="1">
    <citation type="journal article" date="2023" name="Science">
        <title>Genome structures resolve the early diversification of teleost fishes.</title>
        <authorList>
            <person name="Parey E."/>
            <person name="Louis A."/>
            <person name="Montfort J."/>
            <person name="Bouchez O."/>
            <person name="Roques C."/>
            <person name="Iampietro C."/>
            <person name="Lluch J."/>
            <person name="Castinel A."/>
            <person name="Donnadieu C."/>
            <person name="Desvignes T."/>
            <person name="Floi Bucao C."/>
            <person name="Jouanno E."/>
            <person name="Wen M."/>
            <person name="Mejri S."/>
            <person name="Dirks R."/>
            <person name="Jansen H."/>
            <person name="Henkel C."/>
            <person name="Chen W.J."/>
            <person name="Zahm M."/>
            <person name="Cabau C."/>
            <person name="Klopp C."/>
            <person name="Thompson A.W."/>
            <person name="Robinson-Rechavi M."/>
            <person name="Braasch I."/>
            <person name="Lecointre G."/>
            <person name="Bobe J."/>
            <person name="Postlethwait J.H."/>
            <person name="Berthelot C."/>
            <person name="Roest Crollius H."/>
            <person name="Guiguen Y."/>
        </authorList>
    </citation>
    <scope>NUCLEOTIDE SEQUENCE</scope>
    <source>
        <strain evidence="2">WJC10195</strain>
    </source>
</reference>